<evidence type="ECO:0000313" key="4">
    <source>
        <dbReference type="Proteomes" id="UP001595456"/>
    </source>
</evidence>
<dbReference type="PANTHER" id="PTHR33121">
    <property type="entry name" value="CYCLIC DI-GMP PHOSPHODIESTERASE PDEF"/>
    <property type="match status" value="1"/>
</dbReference>
<dbReference type="PANTHER" id="PTHR33121:SF71">
    <property type="entry name" value="OXYGEN SENSOR PROTEIN DOSP"/>
    <property type="match status" value="1"/>
</dbReference>
<keyword evidence="4" id="KW-1185">Reference proteome</keyword>
<sequence>MTPGRDRNSASERIRHASWAGIIALVLAMSTLLLPLDQLNWTMQARVAQFDASGDIAFVGSTADLGDPAYPNRRTELASLLDRLREAGVDRVYVSTQLDAPSSPAADRRLNEALRAYEGRAFIVESMVSGMDGDRALVPPASAIGAGVPTVGADRWRNMLGFSWDMPYSLEGNGYRLPSVAASLAGISRTQGEFRINYGFRRSSIPSYRFSELVQATGPLGSRRELPVELAGKDVVIGNADPKDRHAFNIPGEVDVPGAYGDIYAAETLKSGFLQNIESQVAALVVLVLLMLIAKISVARFRYAAYTALIFSLPVALYIAALQGIMMSIVGGLVLLALFGAMRIWAKWRRNYRMVDSDTGLPTFAALETNKDTAITVPAIIVARIHRFEEVRKTLPTDLHAQYILRIVTRLKAAKKDATIYLGPGHSIAWTFPEKEPALIREHLEGLRALFASPLQVGNTQVDVGITFGVDITPSPAVSRRLAAAVEAAERTTETYEPVVIAELASDEDLIWSISLQARIDAALANGEIYTIFQPKVLVQTGELVGVEALVRWRDPVKGLIPPDHFIRQCENAGRMSHLTRHVLTQACLAGTRLASQGTALPVAVNISATLVHERDIVRMVQETLAETGFDPQLLTLEITETYRISNHERAAEILGELRALGAKISMDDFGVGAASLEALLRLPFTEIKVDRLFTSAIKDDPKAAAILRSVLALGREMRIIVVAEGVEDEATLAILREMGCVVAQGFGISRPVTLEEIDHFQRLAPEIRRQNMV</sequence>
<keyword evidence="1" id="KW-0472">Membrane</keyword>
<dbReference type="Pfam" id="PF00563">
    <property type="entry name" value="EAL"/>
    <property type="match status" value="1"/>
</dbReference>
<dbReference type="RefSeq" id="WP_336924383.1">
    <property type="nucleotide sequence ID" value="NZ_JBANRO010000001.1"/>
</dbReference>
<dbReference type="InterPro" id="IPR001633">
    <property type="entry name" value="EAL_dom"/>
</dbReference>
<dbReference type="Proteomes" id="UP001595456">
    <property type="component" value="Unassembled WGS sequence"/>
</dbReference>
<dbReference type="Gene3D" id="3.30.70.270">
    <property type="match status" value="1"/>
</dbReference>
<dbReference type="EMBL" id="JBHRST010000022">
    <property type="protein sequence ID" value="MFC3099144.1"/>
    <property type="molecule type" value="Genomic_DNA"/>
</dbReference>
<dbReference type="InterPro" id="IPR050706">
    <property type="entry name" value="Cyclic-di-GMP_PDE-like"/>
</dbReference>
<protein>
    <submittedName>
        <fullName evidence="3">EAL domain-containing protein</fullName>
    </submittedName>
</protein>
<dbReference type="PROSITE" id="PS50883">
    <property type="entry name" value="EAL"/>
    <property type="match status" value="1"/>
</dbReference>
<keyword evidence="1" id="KW-1133">Transmembrane helix</keyword>
<dbReference type="SUPFAM" id="SSF141868">
    <property type="entry name" value="EAL domain-like"/>
    <property type="match status" value="1"/>
</dbReference>
<dbReference type="SMART" id="SM00052">
    <property type="entry name" value="EAL"/>
    <property type="match status" value="1"/>
</dbReference>
<accession>A0ABV7E8V9</accession>
<dbReference type="InterPro" id="IPR043128">
    <property type="entry name" value="Rev_trsase/Diguanyl_cyclase"/>
</dbReference>
<dbReference type="Pfam" id="PF05226">
    <property type="entry name" value="CHASE2"/>
    <property type="match status" value="1"/>
</dbReference>
<evidence type="ECO:0000259" key="2">
    <source>
        <dbReference type="PROSITE" id="PS50883"/>
    </source>
</evidence>
<proteinExistence type="predicted"/>
<comment type="caution">
    <text evidence="3">The sequence shown here is derived from an EMBL/GenBank/DDBJ whole genome shotgun (WGS) entry which is preliminary data.</text>
</comment>
<dbReference type="SMART" id="SM01080">
    <property type="entry name" value="CHASE2"/>
    <property type="match status" value="1"/>
</dbReference>
<feature type="transmembrane region" description="Helical" evidence="1">
    <location>
        <begin position="279"/>
        <end position="296"/>
    </location>
</feature>
<keyword evidence="1" id="KW-0812">Transmembrane</keyword>
<feature type="transmembrane region" description="Helical" evidence="1">
    <location>
        <begin position="327"/>
        <end position="346"/>
    </location>
</feature>
<feature type="domain" description="EAL" evidence="2">
    <location>
        <begin position="513"/>
        <end position="766"/>
    </location>
</feature>
<reference evidence="4" key="1">
    <citation type="journal article" date="2019" name="Int. J. Syst. Evol. Microbiol.">
        <title>The Global Catalogue of Microorganisms (GCM) 10K type strain sequencing project: providing services to taxonomists for standard genome sequencing and annotation.</title>
        <authorList>
            <consortium name="The Broad Institute Genomics Platform"/>
            <consortium name="The Broad Institute Genome Sequencing Center for Infectious Disease"/>
            <person name="Wu L."/>
            <person name="Ma J."/>
        </authorList>
    </citation>
    <scope>NUCLEOTIDE SEQUENCE [LARGE SCALE GENOMIC DNA]</scope>
    <source>
        <strain evidence="4">KCTC 52607</strain>
    </source>
</reference>
<dbReference type="InterPro" id="IPR035919">
    <property type="entry name" value="EAL_sf"/>
</dbReference>
<evidence type="ECO:0000313" key="3">
    <source>
        <dbReference type="EMBL" id="MFC3099144.1"/>
    </source>
</evidence>
<dbReference type="InterPro" id="IPR007890">
    <property type="entry name" value="CHASE2"/>
</dbReference>
<feature type="transmembrane region" description="Helical" evidence="1">
    <location>
        <begin position="303"/>
        <end position="321"/>
    </location>
</feature>
<gene>
    <name evidence="3" type="ORF">ACFODU_15210</name>
</gene>
<dbReference type="Gene3D" id="3.20.20.450">
    <property type="entry name" value="EAL domain"/>
    <property type="match status" value="1"/>
</dbReference>
<name>A0ABV7E8V9_9SPHN</name>
<dbReference type="CDD" id="cd01948">
    <property type="entry name" value="EAL"/>
    <property type="match status" value="1"/>
</dbReference>
<evidence type="ECO:0000256" key="1">
    <source>
        <dbReference type="SAM" id="Phobius"/>
    </source>
</evidence>
<feature type="transmembrane region" description="Helical" evidence="1">
    <location>
        <begin position="17"/>
        <end position="36"/>
    </location>
</feature>
<organism evidence="3 4">
    <name type="scientific">Alteraurantiacibacter palmitatis</name>
    <dbReference type="NCBI Taxonomy" id="2054628"/>
    <lineage>
        <taxon>Bacteria</taxon>
        <taxon>Pseudomonadati</taxon>
        <taxon>Pseudomonadota</taxon>
        <taxon>Alphaproteobacteria</taxon>
        <taxon>Sphingomonadales</taxon>
        <taxon>Erythrobacteraceae</taxon>
        <taxon>Alteraurantiacibacter</taxon>
    </lineage>
</organism>